<keyword evidence="2" id="KW-1133">Transmembrane helix</keyword>
<dbReference type="EMBL" id="CATQJA010002278">
    <property type="protein sequence ID" value="CAJ0570250.1"/>
    <property type="molecule type" value="Genomic_DNA"/>
</dbReference>
<proteinExistence type="predicted"/>
<feature type="compositionally biased region" description="Polar residues" evidence="1">
    <location>
        <begin position="96"/>
        <end position="109"/>
    </location>
</feature>
<evidence type="ECO:0000256" key="1">
    <source>
        <dbReference type="SAM" id="MobiDB-lite"/>
    </source>
</evidence>
<evidence type="ECO:0000256" key="2">
    <source>
        <dbReference type="SAM" id="Phobius"/>
    </source>
</evidence>
<sequence>MNAAKRLAVMTVRQVGQSPAGQGFNQPMAGKANNNMVYGLLAAAVAGGGAYAYLRPGRGKHTDAKLHKEKEESKEHGQKEGLDAAQNAQKDKAGQKGQNAATPTNQGPNAQKEKTGQNVSRQQQQNANTPNQGAAPRM</sequence>
<evidence type="ECO:0000313" key="4">
    <source>
        <dbReference type="Proteomes" id="UP001177023"/>
    </source>
</evidence>
<feature type="compositionally biased region" description="Basic and acidic residues" evidence="1">
    <location>
        <begin position="60"/>
        <end position="82"/>
    </location>
</feature>
<keyword evidence="2" id="KW-0812">Transmembrane</keyword>
<keyword evidence="4" id="KW-1185">Reference proteome</keyword>
<name>A0AA36FX02_9BILA</name>
<reference evidence="3" key="1">
    <citation type="submission" date="2023-06" db="EMBL/GenBank/DDBJ databases">
        <authorList>
            <person name="Delattre M."/>
        </authorList>
    </citation>
    <scope>NUCLEOTIDE SEQUENCE</scope>
    <source>
        <strain evidence="3">AF72</strain>
    </source>
</reference>
<accession>A0AA36FX02</accession>
<feature type="region of interest" description="Disordered" evidence="1">
    <location>
        <begin position="54"/>
        <end position="138"/>
    </location>
</feature>
<dbReference type="Proteomes" id="UP001177023">
    <property type="component" value="Unassembled WGS sequence"/>
</dbReference>
<keyword evidence="2" id="KW-0472">Membrane</keyword>
<feature type="transmembrane region" description="Helical" evidence="2">
    <location>
        <begin position="36"/>
        <end position="54"/>
    </location>
</feature>
<comment type="caution">
    <text evidence="3">The sequence shown here is derived from an EMBL/GenBank/DDBJ whole genome shotgun (WGS) entry which is preliminary data.</text>
</comment>
<organism evidence="3 4">
    <name type="scientific">Mesorhabditis spiculigera</name>
    <dbReference type="NCBI Taxonomy" id="96644"/>
    <lineage>
        <taxon>Eukaryota</taxon>
        <taxon>Metazoa</taxon>
        <taxon>Ecdysozoa</taxon>
        <taxon>Nematoda</taxon>
        <taxon>Chromadorea</taxon>
        <taxon>Rhabditida</taxon>
        <taxon>Rhabditina</taxon>
        <taxon>Rhabditomorpha</taxon>
        <taxon>Rhabditoidea</taxon>
        <taxon>Rhabditidae</taxon>
        <taxon>Mesorhabditinae</taxon>
        <taxon>Mesorhabditis</taxon>
    </lineage>
</organism>
<evidence type="ECO:0000313" key="3">
    <source>
        <dbReference type="EMBL" id="CAJ0570250.1"/>
    </source>
</evidence>
<feature type="compositionally biased region" description="Polar residues" evidence="1">
    <location>
        <begin position="116"/>
        <end position="132"/>
    </location>
</feature>
<feature type="non-terminal residue" evidence="3">
    <location>
        <position position="138"/>
    </location>
</feature>
<protein>
    <submittedName>
        <fullName evidence="3">Uncharacterized protein</fullName>
    </submittedName>
</protein>
<gene>
    <name evidence="3" type="ORF">MSPICULIGERA_LOCUS8694</name>
</gene>
<dbReference type="AlphaFoldDB" id="A0AA36FX02"/>